<dbReference type="EMBL" id="DF237047">
    <property type="protein sequence ID" value="GAQ82027.1"/>
    <property type="molecule type" value="Genomic_DNA"/>
</dbReference>
<dbReference type="OMA" id="GHVENVA"/>
<dbReference type="InterPro" id="IPR044828">
    <property type="entry name" value="TSJT1-like"/>
</dbReference>
<accession>A0A0U9HK62</accession>
<name>A0A0U9HK62_KLENI</name>
<dbReference type="InterPro" id="IPR024286">
    <property type="entry name" value="DUF3700"/>
</dbReference>
<organism evidence="2 3">
    <name type="scientific">Klebsormidium nitens</name>
    <name type="common">Green alga</name>
    <name type="synonym">Ulothrix nitens</name>
    <dbReference type="NCBI Taxonomy" id="105231"/>
    <lineage>
        <taxon>Eukaryota</taxon>
        <taxon>Viridiplantae</taxon>
        <taxon>Streptophyta</taxon>
        <taxon>Klebsormidiophyceae</taxon>
        <taxon>Klebsormidiales</taxon>
        <taxon>Klebsormidiaceae</taxon>
        <taxon>Klebsormidium</taxon>
    </lineage>
</organism>
<dbReference type="Proteomes" id="UP000054558">
    <property type="component" value="Unassembled WGS sequence"/>
</dbReference>
<dbReference type="OrthoDB" id="2019121at2759"/>
<gene>
    <name evidence="2" type="ORF">KFL_000980140</name>
</gene>
<dbReference type="STRING" id="105231.A0A0U9HK62"/>
<feature type="domain" description="DUF3700" evidence="1">
    <location>
        <begin position="2"/>
        <end position="233"/>
    </location>
</feature>
<evidence type="ECO:0000259" key="1">
    <source>
        <dbReference type="SMART" id="SM01172"/>
    </source>
</evidence>
<dbReference type="InterPro" id="IPR029055">
    <property type="entry name" value="Ntn_hydrolases_N"/>
</dbReference>
<dbReference type="PANTHER" id="PTHR45952">
    <property type="entry name" value="ALUMINUM INDUCED PROTEIN WITH YGL AND LRDR MOTIFS"/>
    <property type="match status" value="1"/>
</dbReference>
<sequence>MLAVFEQAIAHAPAGLDARVHLQGTTSAKNQELTGMSGMEMLNAFKERQVAVHFGQGSGLAYSLDYQKELLRPRAFVSQENVFLLFKGHLSNMNQLRQMYGITKAVTEELLIIEVYKALRDRAPYPADVAVKHLEGAFGFVLFDQNNSTIFAATDARNGVGMHWGTATDGSLVFADSKELIKGCGTSAAPFPNGFYFSNFERGLVNYEKPNHSVKAVPHVNSSGQLCGAFFKVDSQAQMENAIKSGMHQVGSEMEINPWQY</sequence>
<dbReference type="PANTHER" id="PTHR45952:SF4">
    <property type="entry name" value="ALUMINUM INDUCED PROTEIN WITH YGL AND LRDR MOTIFS"/>
    <property type="match status" value="1"/>
</dbReference>
<evidence type="ECO:0000313" key="2">
    <source>
        <dbReference type="EMBL" id="GAQ82027.1"/>
    </source>
</evidence>
<dbReference type="SMART" id="SM01172">
    <property type="entry name" value="DUF3700"/>
    <property type="match status" value="1"/>
</dbReference>
<keyword evidence="3" id="KW-1185">Reference proteome</keyword>
<dbReference type="AlphaFoldDB" id="A0A0U9HK62"/>
<protein>
    <recommendedName>
        <fullName evidence="1">DUF3700 domain-containing protein</fullName>
    </recommendedName>
</protein>
<dbReference type="SUPFAM" id="SSF56235">
    <property type="entry name" value="N-terminal nucleophile aminohydrolases (Ntn hydrolases)"/>
    <property type="match status" value="1"/>
</dbReference>
<evidence type="ECO:0000313" key="3">
    <source>
        <dbReference type="Proteomes" id="UP000054558"/>
    </source>
</evidence>
<dbReference type="Gene3D" id="3.60.20.10">
    <property type="entry name" value="Glutamine Phosphoribosylpyrophosphate, subunit 1, domain 1"/>
    <property type="match status" value="1"/>
</dbReference>
<reference evidence="2 3" key="1">
    <citation type="journal article" date="2014" name="Nat. Commun.">
        <title>Klebsormidium flaccidum genome reveals primary factors for plant terrestrial adaptation.</title>
        <authorList>
            <person name="Hori K."/>
            <person name="Maruyama F."/>
            <person name="Fujisawa T."/>
            <person name="Togashi T."/>
            <person name="Yamamoto N."/>
            <person name="Seo M."/>
            <person name="Sato S."/>
            <person name="Yamada T."/>
            <person name="Mori H."/>
            <person name="Tajima N."/>
            <person name="Moriyama T."/>
            <person name="Ikeuchi M."/>
            <person name="Watanabe M."/>
            <person name="Wada H."/>
            <person name="Kobayashi K."/>
            <person name="Saito M."/>
            <person name="Masuda T."/>
            <person name="Sasaki-Sekimoto Y."/>
            <person name="Mashiguchi K."/>
            <person name="Awai K."/>
            <person name="Shimojima M."/>
            <person name="Masuda S."/>
            <person name="Iwai M."/>
            <person name="Nobusawa T."/>
            <person name="Narise T."/>
            <person name="Kondo S."/>
            <person name="Saito H."/>
            <person name="Sato R."/>
            <person name="Murakawa M."/>
            <person name="Ihara Y."/>
            <person name="Oshima-Yamada Y."/>
            <person name="Ohtaka K."/>
            <person name="Satoh M."/>
            <person name="Sonobe K."/>
            <person name="Ishii M."/>
            <person name="Ohtani R."/>
            <person name="Kanamori-Sato M."/>
            <person name="Honoki R."/>
            <person name="Miyazaki D."/>
            <person name="Mochizuki H."/>
            <person name="Umetsu J."/>
            <person name="Higashi K."/>
            <person name="Shibata D."/>
            <person name="Kamiya Y."/>
            <person name="Sato N."/>
            <person name="Nakamura Y."/>
            <person name="Tabata S."/>
            <person name="Ida S."/>
            <person name="Kurokawa K."/>
            <person name="Ohta H."/>
        </authorList>
    </citation>
    <scope>NUCLEOTIDE SEQUENCE [LARGE SCALE GENOMIC DNA]</scope>
    <source>
        <strain evidence="2 3">NIES-2285</strain>
    </source>
</reference>
<dbReference type="Pfam" id="PF12481">
    <property type="entry name" value="DUF3700"/>
    <property type="match status" value="1"/>
</dbReference>
<proteinExistence type="predicted"/>